<dbReference type="AlphaFoldDB" id="A0A517N7P4"/>
<evidence type="ECO:0000256" key="2">
    <source>
        <dbReference type="SAM" id="Phobius"/>
    </source>
</evidence>
<organism evidence="3 4">
    <name type="scientific">Rubripirellula lacrimiformis</name>
    <dbReference type="NCBI Taxonomy" id="1930273"/>
    <lineage>
        <taxon>Bacteria</taxon>
        <taxon>Pseudomonadati</taxon>
        <taxon>Planctomycetota</taxon>
        <taxon>Planctomycetia</taxon>
        <taxon>Pirellulales</taxon>
        <taxon>Pirellulaceae</taxon>
        <taxon>Rubripirellula</taxon>
    </lineage>
</organism>
<gene>
    <name evidence="3" type="ORF">K227x_13970</name>
</gene>
<evidence type="ECO:0000313" key="3">
    <source>
        <dbReference type="EMBL" id="QDT03018.1"/>
    </source>
</evidence>
<keyword evidence="2" id="KW-0472">Membrane</keyword>
<feature type="region of interest" description="Disordered" evidence="1">
    <location>
        <begin position="1"/>
        <end position="42"/>
    </location>
</feature>
<dbReference type="KEGG" id="rlc:K227x_13970"/>
<dbReference type="EMBL" id="CP036525">
    <property type="protein sequence ID" value="QDT03018.1"/>
    <property type="molecule type" value="Genomic_DNA"/>
</dbReference>
<evidence type="ECO:0000313" key="4">
    <source>
        <dbReference type="Proteomes" id="UP000318538"/>
    </source>
</evidence>
<protein>
    <submittedName>
        <fullName evidence="3">Uncharacterized protein</fullName>
    </submittedName>
</protein>
<evidence type="ECO:0000256" key="1">
    <source>
        <dbReference type="SAM" id="MobiDB-lite"/>
    </source>
</evidence>
<keyword evidence="2" id="KW-1133">Transmembrane helix</keyword>
<keyword evidence="2" id="KW-0812">Transmembrane</keyword>
<sequence length="322" mass="34432">MHTHDQQLMQPRRPMPANAGSPDTGSPAASLSDASLSDASLPDAGWPAADSSIVRLPPRRPQHHGLGVVGIPVIAIAVCVATTLCLGRSAAAADPSQFLPPSGGHRILSADMPPGYVGAARNAGRTLCPGYMQPVSIIGPDGSQISLAQSGAFLEPTPNLQAGLLVGGVYRFQVSRIPGHEGAELYPTIELIDRTYPPPGLATRHPILVQIDQEDLLAALRGQMVTRVIYLEDPQSATPMEQTRNTNRPIDVSEFQDALEVADRFGRPLAIVRIGSVAPPRQPELLHQFFFGYPAWAPIYAPETVNATSETLNDFPETVNRQ</sequence>
<accession>A0A517N7P4</accession>
<name>A0A517N7P4_9BACT</name>
<dbReference type="RefSeq" id="WP_246146591.1">
    <property type="nucleotide sequence ID" value="NZ_CP036525.1"/>
</dbReference>
<reference evidence="3 4" key="1">
    <citation type="submission" date="2019-02" db="EMBL/GenBank/DDBJ databases">
        <title>Deep-cultivation of Planctomycetes and their phenomic and genomic characterization uncovers novel biology.</title>
        <authorList>
            <person name="Wiegand S."/>
            <person name="Jogler M."/>
            <person name="Boedeker C."/>
            <person name="Pinto D."/>
            <person name="Vollmers J."/>
            <person name="Rivas-Marin E."/>
            <person name="Kohn T."/>
            <person name="Peeters S.H."/>
            <person name="Heuer A."/>
            <person name="Rast P."/>
            <person name="Oberbeckmann S."/>
            <person name="Bunk B."/>
            <person name="Jeske O."/>
            <person name="Meyerdierks A."/>
            <person name="Storesund J.E."/>
            <person name="Kallscheuer N."/>
            <person name="Luecker S."/>
            <person name="Lage O.M."/>
            <person name="Pohl T."/>
            <person name="Merkel B.J."/>
            <person name="Hornburger P."/>
            <person name="Mueller R.-W."/>
            <person name="Bruemmer F."/>
            <person name="Labrenz M."/>
            <person name="Spormann A.M."/>
            <person name="Op den Camp H."/>
            <person name="Overmann J."/>
            <person name="Amann R."/>
            <person name="Jetten M.S.M."/>
            <person name="Mascher T."/>
            <person name="Medema M.H."/>
            <person name="Devos D.P."/>
            <person name="Kaster A.-K."/>
            <person name="Ovreas L."/>
            <person name="Rohde M."/>
            <person name="Galperin M.Y."/>
            <person name="Jogler C."/>
        </authorList>
    </citation>
    <scope>NUCLEOTIDE SEQUENCE [LARGE SCALE GENOMIC DNA]</scope>
    <source>
        <strain evidence="3 4">K22_7</strain>
    </source>
</reference>
<keyword evidence="4" id="KW-1185">Reference proteome</keyword>
<feature type="transmembrane region" description="Helical" evidence="2">
    <location>
        <begin position="65"/>
        <end position="84"/>
    </location>
</feature>
<proteinExistence type="predicted"/>
<dbReference type="Proteomes" id="UP000318538">
    <property type="component" value="Chromosome"/>
</dbReference>
<feature type="compositionally biased region" description="Low complexity" evidence="1">
    <location>
        <begin position="26"/>
        <end position="42"/>
    </location>
</feature>